<dbReference type="AlphaFoldDB" id="A0A9D9BWQ7"/>
<keyword evidence="1" id="KW-0808">Transferase</keyword>
<dbReference type="SUPFAM" id="SSF81901">
    <property type="entry name" value="HCP-like"/>
    <property type="match status" value="1"/>
</dbReference>
<reference evidence="3" key="1">
    <citation type="journal article" date="2021" name="Front. Mar. Sci.">
        <title>Genomes of Diverse Isolates of Prochlorococcus High-Light-Adapted Clade II in the Western Pacific Ocean.</title>
        <authorList>
            <person name="Yan W."/>
            <person name="Feng X."/>
            <person name="Zhang W."/>
            <person name="Nawaz M.Z."/>
            <person name="Luo T."/>
            <person name="Zhang R."/>
            <person name="Jiao N."/>
        </authorList>
    </citation>
    <scope>NUCLEOTIDE SEQUENCE</scope>
    <source>
        <strain evidence="3">XMU1424</strain>
    </source>
</reference>
<proteinExistence type="predicted"/>
<protein>
    <submittedName>
        <fullName evidence="3">Sulfotransferase</fullName>
    </submittedName>
</protein>
<dbReference type="InterPro" id="IPR019734">
    <property type="entry name" value="TPR_rpt"/>
</dbReference>
<dbReference type="InterPro" id="IPR026634">
    <property type="entry name" value="TPST-like"/>
</dbReference>
<dbReference type="InterPro" id="IPR011990">
    <property type="entry name" value="TPR-like_helical_dom_sf"/>
</dbReference>
<evidence type="ECO:0000256" key="2">
    <source>
        <dbReference type="PROSITE-ProRule" id="PRU00339"/>
    </source>
</evidence>
<evidence type="ECO:0000313" key="3">
    <source>
        <dbReference type="EMBL" id="MBO6989108.1"/>
    </source>
</evidence>
<dbReference type="InterPro" id="IPR027417">
    <property type="entry name" value="P-loop_NTPase"/>
</dbReference>
<dbReference type="Pfam" id="PF13181">
    <property type="entry name" value="TPR_8"/>
    <property type="match status" value="3"/>
</dbReference>
<dbReference type="Gene3D" id="3.40.50.300">
    <property type="entry name" value="P-loop containing nucleotide triphosphate hydrolases"/>
    <property type="match status" value="1"/>
</dbReference>
<dbReference type="PANTHER" id="PTHR12788:SF10">
    <property type="entry name" value="PROTEIN-TYROSINE SULFOTRANSFERASE"/>
    <property type="match status" value="1"/>
</dbReference>
<dbReference type="EMBL" id="JAEPLE010000009">
    <property type="protein sequence ID" value="MBO6989108.1"/>
    <property type="molecule type" value="Genomic_DNA"/>
</dbReference>
<dbReference type="GO" id="GO:0008476">
    <property type="term" value="F:protein-tyrosine sulfotransferase activity"/>
    <property type="evidence" value="ECO:0007669"/>
    <property type="project" value="InterPro"/>
</dbReference>
<comment type="caution">
    <text evidence="3">The sequence shown here is derived from an EMBL/GenBank/DDBJ whole genome shotgun (WGS) entry which is preliminary data.</text>
</comment>
<dbReference type="Gene3D" id="1.25.40.10">
    <property type="entry name" value="Tetratricopeptide repeat domain"/>
    <property type="match status" value="2"/>
</dbReference>
<dbReference type="PROSITE" id="PS50005">
    <property type="entry name" value="TPR"/>
    <property type="match status" value="3"/>
</dbReference>
<feature type="repeat" description="TPR" evidence="2">
    <location>
        <begin position="215"/>
        <end position="248"/>
    </location>
</feature>
<name>A0A9D9BWQ7_PROMR</name>
<gene>
    <name evidence="3" type="ORF">JJ833_09635</name>
</gene>
<feature type="repeat" description="TPR" evidence="2">
    <location>
        <begin position="108"/>
        <end position="141"/>
    </location>
</feature>
<organism evidence="3">
    <name type="scientific">Prochlorococcus marinus XMU1424</name>
    <dbReference type="NCBI Taxonomy" id="2774497"/>
    <lineage>
        <taxon>Bacteria</taxon>
        <taxon>Bacillati</taxon>
        <taxon>Cyanobacteriota</taxon>
        <taxon>Cyanophyceae</taxon>
        <taxon>Synechococcales</taxon>
        <taxon>Prochlorococcaceae</taxon>
        <taxon>Prochlorococcus</taxon>
    </lineage>
</organism>
<sequence>MKKIDLLKKIEEAKIKQKAGNTLEANQIFQVLLKSNNDSFDLLYAYGLFCRDLKNFNLAKRVFLNLINKFPSSINPYILLAEILKIENKFKEAERVLLKAIKIDPNHGDLLYNFSLLYFALGKFDYALVYIDKAIKLSINNDIYKLLKSEIYIKKSNIDEALFILDDLNKNKIEKDKNKEIRINILLAEAFLKKRKYVEAEIILLKLIKKFPELELAYLNLSILYNNKNQLSKSIQILKKGIDLSPNFMPFYKNLATFYRNSGQLKLAIETNLFIISRNKFDFNSFYELSEIYDFKNHKNELNFLLDTKLDNLNPSSKIYAAFAISNLLHKEGKFKESAKYLKIANDESMKYKKSDLSLKIKHTEYYRLLKIKNLKNKYLNNSPNYIFIVGMPRSGSTLLENILSLNTEVTDMGEVNFLEESIKEAKNFEDVYDLYEKKVINQFPSSIIYTDKSLFNYMYCSVISNFFPKAKIINCIRNPLDNILSIYRANFLKQSFSFSLTDISSLYLHYFETIEEYKIKYSENIYDYHYENLIENPNDVIPGIIKWLDWDWDEKYLSPHQNKRNVYTASSAQIRKKFYSSSIGIWQEYKELLEPAIEIIKTNKILGDKISQ</sequence>
<dbReference type="SMART" id="SM00028">
    <property type="entry name" value="TPR"/>
    <property type="match status" value="5"/>
</dbReference>
<keyword evidence="2" id="KW-0802">TPR repeat</keyword>
<dbReference type="Pfam" id="PF13469">
    <property type="entry name" value="Sulfotransfer_3"/>
    <property type="match status" value="2"/>
</dbReference>
<dbReference type="SUPFAM" id="SSF52540">
    <property type="entry name" value="P-loop containing nucleoside triphosphate hydrolases"/>
    <property type="match status" value="1"/>
</dbReference>
<evidence type="ECO:0000256" key="1">
    <source>
        <dbReference type="ARBA" id="ARBA00022679"/>
    </source>
</evidence>
<dbReference type="PANTHER" id="PTHR12788">
    <property type="entry name" value="PROTEIN-TYROSINE SULFOTRANSFERASE 2"/>
    <property type="match status" value="1"/>
</dbReference>
<accession>A0A9D9BWQ7</accession>
<feature type="repeat" description="TPR" evidence="2">
    <location>
        <begin position="74"/>
        <end position="107"/>
    </location>
</feature>